<protein>
    <submittedName>
        <fullName evidence="3">Phosphatase PAP2 family protein</fullName>
    </submittedName>
</protein>
<feature type="transmembrane region" description="Helical" evidence="1">
    <location>
        <begin position="15"/>
        <end position="38"/>
    </location>
</feature>
<feature type="transmembrane region" description="Helical" evidence="1">
    <location>
        <begin position="195"/>
        <end position="213"/>
    </location>
</feature>
<gene>
    <name evidence="3" type="ORF">Q5Y73_08615</name>
</gene>
<proteinExistence type="predicted"/>
<organism evidence="3 4">
    <name type="scientific">Chengkuizengella axinellae</name>
    <dbReference type="NCBI Taxonomy" id="3064388"/>
    <lineage>
        <taxon>Bacteria</taxon>
        <taxon>Bacillati</taxon>
        <taxon>Bacillota</taxon>
        <taxon>Bacilli</taxon>
        <taxon>Bacillales</taxon>
        <taxon>Paenibacillaceae</taxon>
        <taxon>Chengkuizengella</taxon>
    </lineage>
</organism>
<comment type="caution">
    <text evidence="3">The sequence shown here is derived from an EMBL/GenBank/DDBJ whole genome shotgun (WGS) entry which is preliminary data.</text>
</comment>
<dbReference type="SMART" id="SM00014">
    <property type="entry name" value="acidPPc"/>
    <property type="match status" value="1"/>
</dbReference>
<evidence type="ECO:0000256" key="1">
    <source>
        <dbReference type="SAM" id="Phobius"/>
    </source>
</evidence>
<feature type="transmembrane region" description="Helical" evidence="1">
    <location>
        <begin position="72"/>
        <end position="91"/>
    </location>
</feature>
<feature type="transmembrane region" description="Helical" evidence="1">
    <location>
        <begin position="136"/>
        <end position="157"/>
    </location>
</feature>
<dbReference type="PANTHER" id="PTHR14969">
    <property type="entry name" value="SPHINGOSINE-1-PHOSPHATE PHOSPHOHYDROLASE"/>
    <property type="match status" value="1"/>
</dbReference>
<accession>A0ABT9IXW7</accession>
<evidence type="ECO:0000313" key="3">
    <source>
        <dbReference type="EMBL" id="MDP5274167.1"/>
    </source>
</evidence>
<name>A0ABT9IXW7_9BACL</name>
<feature type="transmembrane region" description="Helical" evidence="1">
    <location>
        <begin position="98"/>
        <end position="116"/>
    </location>
</feature>
<dbReference type="CDD" id="cd03392">
    <property type="entry name" value="PAP2_like_2"/>
    <property type="match status" value="1"/>
</dbReference>
<reference evidence="3 4" key="1">
    <citation type="submission" date="2023-08" db="EMBL/GenBank/DDBJ databases">
        <authorList>
            <person name="Park J.-S."/>
        </authorList>
    </citation>
    <scope>NUCLEOTIDE SEQUENCE [LARGE SCALE GENOMIC DNA]</scope>
    <source>
        <strain evidence="3 4">2205SS18-9</strain>
    </source>
</reference>
<dbReference type="Pfam" id="PF01569">
    <property type="entry name" value="PAP2"/>
    <property type="match status" value="1"/>
</dbReference>
<dbReference type="Gene3D" id="1.20.144.10">
    <property type="entry name" value="Phosphatidic acid phosphatase type 2/haloperoxidase"/>
    <property type="match status" value="2"/>
</dbReference>
<sequence>MKLNSKSTTMNKLPAFFHLGILTFCAILFIIFLILANMVQRTKSIALDSIIKNIFLEVPSSIYNLFETISWFASNKGIITLVVAMLIWLLWKHRDFKGAIVFVIMVASSNVLNKVLKGYFERERPLINDTLELGYSFPSGGAITGLVAYGLAAYLILNKKSTINEKYIVGLIGAIVILLIGLSRIVLSVHYLTDVIAGHLLGIILLIISIYLYRSFAKR</sequence>
<keyword evidence="4" id="KW-1185">Reference proteome</keyword>
<feature type="transmembrane region" description="Helical" evidence="1">
    <location>
        <begin position="169"/>
        <end position="189"/>
    </location>
</feature>
<feature type="domain" description="Phosphatidic acid phosphatase type 2/haloperoxidase" evidence="2">
    <location>
        <begin position="96"/>
        <end position="210"/>
    </location>
</feature>
<dbReference type="Proteomes" id="UP001231941">
    <property type="component" value="Unassembled WGS sequence"/>
</dbReference>
<dbReference type="RefSeq" id="WP_305991455.1">
    <property type="nucleotide sequence ID" value="NZ_JAVAMP010000002.1"/>
</dbReference>
<evidence type="ECO:0000313" key="4">
    <source>
        <dbReference type="Proteomes" id="UP001231941"/>
    </source>
</evidence>
<dbReference type="SUPFAM" id="SSF48317">
    <property type="entry name" value="Acid phosphatase/Vanadium-dependent haloperoxidase"/>
    <property type="match status" value="1"/>
</dbReference>
<dbReference type="InterPro" id="IPR000326">
    <property type="entry name" value="PAP2/HPO"/>
</dbReference>
<keyword evidence="1" id="KW-0812">Transmembrane</keyword>
<keyword evidence="1" id="KW-1133">Transmembrane helix</keyword>
<keyword evidence="1" id="KW-0472">Membrane</keyword>
<dbReference type="EMBL" id="JAVAMP010000002">
    <property type="protein sequence ID" value="MDP5274167.1"/>
    <property type="molecule type" value="Genomic_DNA"/>
</dbReference>
<dbReference type="InterPro" id="IPR036938">
    <property type="entry name" value="PAP2/HPO_sf"/>
</dbReference>
<dbReference type="PANTHER" id="PTHR14969:SF13">
    <property type="entry name" value="AT30094P"/>
    <property type="match status" value="1"/>
</dbReference>
<evidence type="ECO:0000259" key="2">
    <source>
        <dbReference type="SMART" id="SM00014"/>
    </source>
</evidence>